<keyword evidence="2" id="KW-0418">Kinase</keyword>
<dbReference type="PANTHER" id="PTHR37512">
    <property type="entry name" value="TRIFUNCTIONAL NAD BIOSYNTHESIS/REGULATOR PROTEIN NADR"/>
    <property type="match status" value="1"/>
</dbReference>
<organism evidence="2 3">
    <name type="scientific">Halodesulfovibrio marinisediminis DSM 17456</name>
    <dbReference type="NCBI Taxonomy" id="1121457"/>
    <lineage>
        <taxon>Bacteria</taxon>
        <taxon>Pseudomonadati</taxon>
        <taxon>Thermodesulfobacteriota</taxon>
        <taxon>Desulfovibrionia</taxon>
        <taxon>Desulfovibrionales</taxon>
        <taxon>Desulfovibrionaceae</taxon>
        <taxon>Halodesulfovibrio</taxon>
    </lineage>
</organism>
<dbReference type="OrthoDB" id="3249147at2"/>
<gene>
    <name evidence="2" type="ORF">SAMN02745161_0470</name>
</gene>
<evidence type="ECO:0000313" key="2">
    <source>
        <dbReference type="EMBL" id="SIN74104.1"/>
    </source>
</evidence>
<dbReference type="EMBL" id="FSRG01000003">
    <property type="protein sequence ID" value="SIN74104.1"/>
    <property type="molecule type" value="Genomic_DNA"/>
</dbReference>
<dbReference type="RefSeq" id="WP_074215345.1">
    <property type="nucleotide sequence ID" value="NZ_FSRG01000003.1"/>
</dbReference>
<dbReference type="GO" id="GO:0016301">
    <property type="term" value="F:kinase activity"/>
    <property type="evidence" value="ECO:0007669"/>
    <property type="project" value="UniProtKB-KW"/>
</dbReference>
<proteinExistence type="predicted"/>
<dbReference type="STRING" id="1121457.SAMN02745161_0470"/>
<dbReference type="Gene3D" id="3.40.50.300">
    <property type="entry name" value="P-loop containing nucleotide triphosphate hydrolases"/>
    <property type="match status" value="1"/>
</dbReference>
<reference evidence="3" key="1">
    <citation type="submission" date="2016-11" db="EMBL/GenBank/DDBJ databases">
        <authorList>
            <person name="Varghese N."/>
            <person name="Submissions S."/>
        </authorList>
    </citation>
    <scope>NUCLEOTIDE SEQUENCE [LARGE SCALE GENOMIC DNA]</scope>
    <source>
        <strain evidence="3">DSM 17456</strain>
    </source>
</reference>
<keyword evidence="2" id="KW-0808">Transferase</keyword>
<name>A0A1N6DTT4_9BACT</name>
<dbReference type="Proteomes" id="UP000184694">
    <property type="component" value="Unassembled WGS sequence"/>
</dbReference>
<protein>
    <submittedName>
        <fullName evidence="2">Nicotinamide riboside kinase</fullName>
    </submittedName>
</protein>
<feature type="domain" description="NadR/Ttd14 AAA" evidence="1">
    <location>
        <begin position="19"/>
        <end position="173"/>
    </location>
</feature>
<evidence type="ECO:0000259" key="1">
    <source>
        <dbReference type="Pfam" id="PF13521"/>
    </source>
</evidence>
<dbReference type="InterPro" id="IPR038727">
    <property type="entry name" value="NadR/Ttd14_AAA_dom"/>
</dbReference>
<dbReference type="InterPro" id="IPR027417">
    <property type="entry name" value="P-loop_NTPase"/>
</dbReference>
<accession>A0A1N6DTT4</accession>
<keyword evidence="3" id="KW-1185">Reference proteome</keyword>
<evidence type="ECO:0000313" key="3">
    <source>
        <dbReference type="Proteomes" id="UP000184694"/>
    </source>
</evidence>
<dbReference type="SUPFAM" id="SSF52540">
    <property type="entry name" value="P-loop containing nucleoside triphosphate hydrolases"/>
    <property type="match status" value="1"/>
</dbReference>
<dbReference type="InterPro" id="IPR052735">
    <property type="entry name" value="NAD_biosynth-regulator"/>
</dbReference>
<dbReference type="PANTHER" id="PTHR37512:SF1">
    <property type="entry name" value="NADR_TTD14 AAA DOMAIN-CONTAINING PROTEIN"/>
    <property type="match status" value="1"/>
</dbReference>
<dbReference type="Pfam" id="PF13521">
    <property type="entry name" value="AAA_28"/>
    <property type="match status" value="1"/>
</dbReference>
<dbReference type="AlphaFoldDB" id="A0A1N6DTT4"/>
<sequence>MSDCITAKRVGAGGSSPVRIVLTGSECTGKSTLGAMLAEHYGVPYVEEYLREYFIANDGVLTLEDAVPIAKGQLKAELAVETQEPRFLLCDTNMLSSAVYNKYYYGTNPEWIESALLQREYTLYLLCGVDIPWEDDGQRDRPEEREYMQGLFQKELEDRNLAFVKIQGTRQERFARAVEAIDVILSAAN</sequence>